<organism evidence="2 3">
    <name type="scientific">Paragonimus westermani</name>
    <dbReference type="NCBI Taxonomy" id="34504"/>
    <lineage>
        <taxon>Eukaryota</taxon>
        <taxon>Metazoa</taxon>
        <taxon>Spiralia</taxon>
        <taxon>Lophotrochozoa</taxon>
        <taxon>Platyhelminthes</taxon>
        <taxon>Trematoda</taxon>
        <taxon>Digenea</taxon>
        <taxon>Plagiorchiida</taxon>
        <taxon>Troglotremata</taxon>
        <taxon>Troglotrematidae</taxon>
        <taxon>Paragonimus</taxon>
    </lineage>
</organism>
<accession>A0A8T0DN94</accession>
<evidence type="ECO:0000256" key="1">
    <source>
        <dbReference type="SAM" id="Coils"/>
    </source>
</evidence>
<reference evidence="2 3" key="1">
    <citation type="submission" date="2019-07" db="EMBL/GenBank/DDBJ databases">
        <title>Annotation for the trematode Paragonimus westermani.</title>
        <authorList>
            <person name="Choi Y.-J."/>
        </authorList>
    </citation>
    <scope>NUCLEOTIDE SEQUENCE [LARGE SCALE GENOMIC DNA]</scope>
    <source>
        <strain evidence="2">180907_Pwestermani</strain>
    </source>
</reference>
<proteinExistence type="predicted"/>
<evidence type="ECO:0000313" key="3">
    <source>
        <dbReference type="Proteomes" id="UP000699462"/>
    </source>
</evidence>
<protein>
    <submittedName>
        <fullName evidence="2">Uncharacterized protein</fullName>
    </submittedName>
</protein>
<keyword evidence="3" id="KW-1185">Reference proteome</keyword>
<feature type="coiled-coil region" evidence="1">
    <location>
        <begin position="8"/>
        <end position="87"/>
    </location>
</feature>
<dbReference type="OrthoDB" id="10036174at2759"/>
<name>A0A8T0DN94_9TREM</name>
<sequence>MLDDVACSGELQQRLNEVEQLCQAVMEENEQLKEELEEMRREIEEKHDHFQEDERDTIRFEESEAERANLEELLARLEAELYIEEDVAHIRNLEEEICVAKEFVVQLNNELDMLDER</sequence>
<gene>
    <name evidence="2" type="ORF">P879_08256</name>
</gene>
<keyword evidence="1" id="KW-0175">Coiled coil</keyword>
<dbReference type="Proteomes" id="UP000699462">
    <property type="component" value="Unassembled WGS sequence"/>
</dbReference>
<dbReference type="AlphaFoldDB" id="A0A8T0DN94"/>
<dbReference type="EMBL" id="JTDF01001882">
    <property type="protein sequence ID" value="KAF8569415.1"/>
    <property type="molecule type" value="Genomic_DNA"/>
</dbReference>
<comment type="caution">
    <text evidence="2">The sequence shown here is derived from an EMBL/GenBank/DDBJ whole genome shotgun (WGS) entry which is preliminary data.</text>
</comment>
<evidence type="ECO:0000313" key="2">
    <source>
        <dbReference type="EMBL" id="KAF8569415.1"/>
    </source>
</evidence>